<comment type="caution">
    <text evidence="9">The sequence shown here is derived from an EMBL/GenBank/DDBJ whole genome shotgun (WGS) entry which is preliminary data.</text>
</comment>
<dbReference type="InterPro" id="IPR049177">
    <property type="entry name" value="MgtC_SapB_SrpB_YhiD_N"/>
</dbReference>
<keyword evidence="5 7" id="KW-1133">Transmembrane helix</keyword>
<proteinExistence type="inferred from homology"/>
<keyword evidence="3" id="KW-1003">Cell membrane</keyword>
<evidence type="ECO:0000256" key="5">
    <source>
        <dbReference type="ARBA" id="ARBA00022989"/>
    </source>
</evidence>
<keyword evidence="10" id="KW-1185">Reference proteome</keyword>
<dbReference type="InterPro" id="IPR003416">
    <property type="entry name" value="MgtC/SapB/SrpB/YhiD_fam"/>
</dbReference>
<evidence type="ECO:0000313" key="10">
    <source>
        <dbReference type="Proteomes" id="UP000604481"/>
    </source>
</evidence>
<keyword evidence="6 7" id="KW-0472">Membrane</keyword>
<dbReference type="Proteomes" id="UP000604481">
    <property type="component" value="Unassembled WGS sequence"/>
</dbReference>
<keyword evidence="4 7" id="KW-0812">Transmembrane</keyword>
<evidence type="ECO:0000256" key="2">
    <source>
        <dbReference type="ARBA" id="ARBA00009298"/>
    </source>
</evidence>
<evidence type="ECO:0000256" key="4">
    <source>
        <dbReference type="ARBA" id="ARBA00022692"/>
    </source>
</evidence>
<evidence type="ECO:0000313" key="9">
    <source>
        <dbReference type="EMBL" id="MBE9609415.1"/>
    </source>
</evidence>
<gene>
    <name evidence="9" type="ORF">INR99_08630</name>
</gene>
<feature type="transmembrane region" description="Helical" evidence="7">
    <location>
        <begin position="93"/>
        <end position="110"/>
    </location>
</feature>
<evidence type="ECO:0000256" key="1">
    <source>
        <dbReference type="ARBA" id="ARBA00004651"/>
    </source>
</evidence>
<name>A0A8J7FHM8_9NEIS</name>
<dbReference type="RefSeq" id="WP_194115941.1">
    <property type="nucleotide sequence ID" value="NZ_JADFUA010000004.1"/>
</dbReference>
<keyword evidence="7" id="KW-0997">Cell inner membrane</keyword>
<dbReference type="Pfam" id="PF02308">
    <property type="entry name" value="MgtC"/>
    <property type="match status" value="1"/>
</dbReference>
<accession>A0A8J7FHM8</accession>
<evidence type="ECO:0000259" key="8">
    <source>
        <dbReference type="Pfam" id="PF02308"/>
    </source>
</evidence>
<feature type="transmembrane region" description="Helical" evidence="7">
    <location>
        <begin position="20"/>
        <end position="39"/>
    </location>
</feature>
<dbReference type="PANTHER" id="PTHR33778">
    <property type="entry name" value="PROTEIN MGTC"/>
    <property type="match status" value="1"/>
</dbReference>
<dbReference type="PRINTS" id="PR01837">
    <property type="entry name" value="MGTCSAPBPROT"/>
</dbReference>
<dbReference type="GO" id="GO:0005886">
    <property type="term" value="C:plasma membrane"/>
    <property type="evidence" value="ECO:0007669"/>
    <property type="project" value="UniProtKB-SubCell"/>
</dbReference>
<feature type="transmembrane region" description="Helical" evidence="7">
    <location>
        <begin position="122"/>
        <end position="149"/>
    </location>
</feature>
<comment type="similarity">
    <text evidence="2 7">Belongs to the MgtC/SapB family.</text>
</comment>
<dbReference type="PANTHER" id="PTHR33778:SF1">
    <property type="entry name" value="MAGNESIUM TRANSPORTER YHID-RELATED"/>
    <property type="match status" value="1"/>
</dbReference>
<sequence>MPDLSALTVYWSPAELSSNLIMALHLLGSMLLGLLLGYERSYRGRAAGMRTYALVCMASTGLVVAVGYPQLWFGGQLASSHGLGGSFGDPTRVIQGIVSGLGFLCAGVIMREGFNISGLTTAASIWAASAIGILIGIGFYLSAIVLTLLCVSCMMWGARLEAWLPSRPAIAVTLRFSAQARVSEEELRAFAHAHGYDVASGSIHIDAGQALQEWHFVCVAVSKHAGSSLSHLAQVLPQFEGLQEYRLGHARN</sequence>
<reference evidence="9 10" key="1">
    <citation type="submission" date="2020-10" db="EMBL/GenBank/DDBJ databases">
        <title>The genome sequence of Chitinilyticum litopenaei 4Y14.</title>
        <authorList>
            <person name="Liu Y."/>
        </authorList>
    </citation>
    <scope>NUCLEOTIDE SEQUENCE [LARGE SCALE GENOMIC DNA]</scope>
    <source>
        <strain evidence="9 10">4Y14</strain>
    </source>
</reference>
<protein>
    <recommendedName>
        <fullName evidence="7">Protein MgtC</fullName>
    </recommendedName>
</protein>
<comment type="subcellular location">
    <subcellularLocation>
        <location evidence="7">Cell inner membrane</location>
        <topology evidence="7">Multi-pass membrane protein</topology>
    </subcellularLocation>
    <subcellularLocation>
        <location evidence="1">Cell membrane</location>
        <topology evidence="1">Multi-pass membrane protein</topology>
    </subcellularLocation>
</comment>
<evidence type="ECO:0000256" key="6">
    <source>
        <dbReference type="ARBA" id="ARBA00023136"/>
    </source>
</evidence>
<evidence type="ECO:0000256" key="7">
    <source>
        <dbReference type="RuleBase" id="RU365041"/>
    </source>
</evidence>
<organism evidence="9 10">
    <name type="scientific">Chitinilyticum piscinae</name>
    <dbReference type="NCBI Taxonomy" id="2866724"/>
    <lineage>
        <taxon>Bacteria</taxon>
        <taxon>Pseudomonadati</taxon>
        <taxon>Pseudomonadota</taxon>
        <taxon>Betaproteobacteria</taxon>
        <taxon>Neisseriales</taxon>
        <taxon>Chitinibacteraceae</taxon>
        <taxon>Chitinilyticum</taxon>
    </lineage>
</organism>
<evidence type="ECO:0000256" key="3">
    <source>
        <dbReference type="ARBA" id="ARBA00022475"/>
    </source>
</evidence>
<feature type="domain" description="MgtC/SapB/SrpB/YhiD N-terminal" evidence="8">
    <location>
        <begin position="26"/>
        <end position="161"/>
    </location>
</feature>
<feature type="transmembrane region" description="Helical" evidence="7">
    <location>
        <begin position="51"/>
        <end position="73"/>
    </location>
</feature>
<dbReference type="AlphaFoldDB" id="A0A8J7FHM8"/>
<dbReference type="EMBL" id="JADFUA010000004">
    <property type="protein sequence ID" value="MBE9609415.1"/>
    <property type="molecule type" value="Genomic_DNA"/>
</dbReference>